<gene>
    <name evidence="1" type="ORF">NCTC5050_03579</name>
</gene>
<accession>A0A378AWL1</accession>
<sequence length="29" mass="3148">MSDAVLSILCLVATLVLYYANKKTVSPFS</sequence>
<evidence type="ECO:0000313" key="1">
    <source>
        <dbReference type="EMBL" id="STV23396.1"/>
    </source>
</evidence>
<evidence type="ECO:0000313" key="2">
    <source>
        <dbReference type="Proteomes" id="UP000255382"/>
    </source>
</evidence>
<organism evidence="1 2">
    <name type="scientific">Klebsiella pneumoniae subsp. ozaenae</name>
    <dbReference type="NCBI Taxonomy" id="574"/>
    <lineage>
        <taxon>Bacteria</taxon>
        <taxon>Pseudomonadati</taxon>
        <taxon>Pseudomonadota</taxon>
        <taxon>Gammaproteobacteria</taxon>
        <taxon>Enterobacterales</taxon>
        <taxon>Enterobacteriaceae</taxon>
        <taxon>Klebsiella/Raoultella group</taxon>
        <taxon>Klebsiella</taxon>
        <taxon>Klebsiella pneumoniae complex</taxon>
    </lineage>
</organism>
<dbReference type="EMBL" id="UGLZ01000005">
    <property type="protein sequence ID" value="STV23396.1"/>
    <property type="molecule type" value="Genomic_DNA"/>
</dbReference>
<dbReference type="AlphaFoldDB" id="A0A378AWL1"/>
<proteinExistence type="predicted"/>
<reference evidence="1 2" key="1">
    <citation type="submission" date="2018-06" db="EMBL/GenBank/DDBJ databases">
        <authorList>
            <consortium name="Pathogen Informatics"/>
            <person name="Doyle S."/>
        </authorList>
    </citation>
    <scope>NUCLEOTIDE SEQUENCE [LARGE SCALE GENOMIC DNA]</scope>
    <source>
        <strain evidence="1 2">NCTC5050</strain>
    </source>
</reference>
<dbReference type="Proteomes" id="UP000255382">
    <property type="component" value="Unassembled WGS sequence"/>
</dbReference>
<name>A0A378AWL1_KLEPO</name>
<protein>
    <submittedName>
        <fullName evidence="1">CidA-associated membrane protein CidB</fullName>
    </submittedName>
</protein>
<keyword evidence="2" id="KW-1185">Reference proteome</keyword>